<sequence length="42" mass="4134">MAVIGVTQGPPPACMSTRPFRGSTPSGSLPPGTVRSGVGHKG</sequence>
<feature type="region of interest" description="Disordered" evidence="1">
    <location>
        <begin position="1"/>
        <end position="42"/>
    </location>
</feature>
<comment type="caution">
    <text evidence="2">The sequence shown here is derived from an EMBL/GenBank/DDBJ whole genome shotgun (WGS) entry which is preliminary data.</text>
</comment>
<accession>A0A9W4DRN5</accession>
<evidence type="ECO:0000256" key="1">
    <source>
        <dbReference type="SAM" id="MobiDB-lite"/>
    </source>
</evidence>
<organism evidence="2 3">
    <name type="scientific">Actinacidiphila cocklensis</name>
    <dbReference type="NCBI Taxonomy" id="887465"/>
    <lineage>
        <taxon>Bacteria</taxon>
        <taxon>Bacillati</taxon>
        <taxon>Actinomycetota</taxon>
        <taxon>Actinomycetes</taxon>
        <taxon>Kitasatosporales</taxon>
        <taxon>Streptomycetaceae</taxon>
        <taxon>Actinacidiphila</taxon>
    </lineage>
</organism>
<evidence type="ECO:0000313" key="2">
    <source>
        <dbReference type="EMBL" id="CAG6392286.1"/>
    </source>
</evidence>
<keyword evidence="3" id="KW-1185">Reference proteome</keyword>
<protein>
    <submittedName>
        <fullName evidence="2">Uncharacterized protein</fullName>
    </submittedName>
</protein>
<gene>
    <name evidence="2" type="ORF">SCOCK_160068</name>
</gene>
<reference evidence="2" key="1">
    <citation type="submission" date="2021-05" db="EMBL/GenBank/DDBJ databases">
        <authorList>
            <person name="Arsene-Ploetze F."/>
        </authorList>
    </citation>
    <scope>NUCLEOTIDE SEQUENCE</scope>
    <source>
        <strain evidence="2">DSM 42138</strain>
    </source>
</reference>
<dbReference type="AlphaFoldDB" id="A0A9W4DRN5"/>
<dbReference type="Proteomes" id="UP001152519">
    <property type="component" value="Unassembled WGS sequence"/>
</dbReference>
<proteinExistence type="predicted"/>
<dbReference type="EMBL" id="CAJSLV010000044">
    <property type="protein sequence ID" value="CAG6392286.1"/>
    <property type="molecule type" value="Genomic_DNA"/>
</dbReference>
<name>A0A9W4DRN5_9ACTN</name>
<evidence type="ECO:0000313" key="3">
    <source>
        <dbReference type="Proteomes" id="UP001152519"/>
    </source>
</evidence>